<protein>
    <recommendedName>
        <fullName evidence="3">DUF3800 domain-containing protein</fullName>
    </recommendedName>
</protein>
<comment type="caution">
    <text evidence="1">The sequence shown here is derived from an EMBL/GenBank/DDBJ whole genome shotgun (WGS) entry which is preliminary data.</text>
</comment>
<gene>
    <name evidence="1" type="ORF">DCS45_02235</name>
</gene>
<organism evidence="1 2">
    <name type="scientific">Roseovarius nubinhibens</name>
    <dbReference type="NCBI Taxonomy" id="314263"/>
    <lineage>
        <taxon>Bacteria</taxon>
        <taxon>Pseudomonadati</taxon>
        <taxon>Pseudomonadota</taxon>
        <taxon>Alphaproteobacteria</taxon>
        <taxon>Rhodobacterales</taxon>
        <taxon>Roseobacteraceae</taxon>
        <taxon>Roseovarius</taxon>
    </lineage>
</organism>
<dbReference type="Pfam" id="PF12686">
    <property type="entry name" value="DUF3800"/>
    <property type="match status" value="1"/>
</dbReference>
<evidence type="ECO:0000313" key="2">
    <source>
        <dbReference type="Proteomes" id="UP000264719"/>
    </source>
</evidence>
<evidence type="ECO:0000313" key="1">
    <source>
        <dbReference type="EMBL" id="HAR50681.1"/>
    </source>
</evidence>
<dbReference type="EMBL" id="DMVW01000028">
    <property type="protein sequence ID" value="HAR50681.1"/>
    <property type="molecule type" value="Genomic_DNA"/>
</dbReference>
<evidence type="ECO:0008006" key="3">
    <source>
        <dbReference type="Google" id="ProtNLM"/>
    </source>
</evidence>
<reference evidence="1 2" key="1">
    <citation type="journal article" date="2018" name="Nat. Biotechnol.">
        <title>A standardized bacterial taxonomy based on genome phylogeny substantially revises the tree of life.</title>
        <authorList>
            <person name="Parks D.H."/>
            <person name="Chuvochina M."/>
            <person name="Waite D.W."/>
            <person name="Rinke C."/>
            <person name="Skarshewski A."/>
            <person name="Chaumeil P.A."/>
            <person name="Hugenholtz P."/>
        </authorList>
    </citation>
    <scope>NUCLEOTIDE SEQUENCE [LARGE SCALE GENOMIC DNA]</scope>
    <source>
        <strain evidence="1">UBA9169</strain>
    </source>
</reference>
<dbReference type="InterPro" id="IPR024524">
    <property type="entry name" value="DUF3800"/>
</dbReference>
<dbReference type="RefSeq" id="WP_339851034.1">
    <property type="nucleotide sequence ID" value="NZ_CAXAXR010000001.1"/>
</dbReference>
<accession>A0A348W819</accession>
<dbReference type="Proteomes" id="UP000264719">
    <property type="component" value="Unassembled WGS sequence"/>
</dbReference>
<name>A0A348W819_9RHOB</name>
<proteinExistence type="predicted"/>
<dbReference type="AlphaFoldDB" id="A0A348W819"/>
<sequence length="257" mass="28522">MAYIYLDDSKHHRFDFSLGAFVICEADPTEYVSSVFQEFGFNPAEFEYKSSAKMVSDEGLRNLRTALKSFIGTQCKIAVCVVNGDKRLGPAALQLLSGALSHPKLIGQTHKVFFDQGLFSSVKAASELAKRDATLACCEFHFEQDSRTHLGIQLADIAAHTCSTMLLEALGHITKKVIIDNPSDSGYHGLEIELGFEMWADIRYAFLAQSKQNPKDDFDVAYVDVFPWGLLIDESVSDTVSAKAMQRFGENYLGCIH</sequence>